<evidence type="ECO:0000259" key="2">
    <source>
        <dbReference type="Pfam" id="PF01494"/>
    </source>
</evidence>
<evidence type="ECO:0000256" key="1">
    <source>
        <dbReference type="ARBA" id="ARBA00038396"/>
    </source>
</evidence>
<dbReference type="GO" id="GO:0071949">
    <property type="term" value="F:FAD binding"/>
    <property type="evidence" value="ECO:0007669"/>
    <property type="project" value="InterPro"/>
</dbReference>
<proteinExistence type="inferred from homology"/>
<accession>A0A1Y0ISJ2</accession>
<dbReference type="InterPro" id="IPR036188">
    <property type="entry name" value="FAD/NAD-bd_sf"/>
</dbReference>
<dbReference type="EMBL" id="CP021434">
    <property type="protein sequence ID" value="ARU62314.1"/>
    <property type="molecule type" value="Genomic_DNA"/>
</dbReference>
<dbReference type="PANTHER" id="PTHR43747">
    <property type="entry name" value="FAD-BINDING PROTEIN"/>
    <property type="match status" value="1"/>
</dbReference>
<dbReference type="PANTHER" id="PTHR43747:SF1">
    <property type="entry name" value="SLR1998 PROTEIN"/>
    <property type="match status" value="1"/>
</dbReference>
<dbReference type="InterPro" id="IPR002938">
    <property type="entry name" value="FAD-bd"/>
</dbReference>
<name>A0A1Y0ISJ2_9BACL</name>
<evidence type="ECO:0000313" key="3">
    <source>
        <dbReference type="EMBL" id="ARU62314.1"/>
    </source>
</evidence>
<evidence type="ECO:0000313" key="4">
    <source>
        <dbReference type="Proteomes" id="UP000195437"/>
    </source>
</evidence>
<dbReference type="KEGG" id="tum:CBW65_15940"/>
<dbReference type="PRINTS" id="PR00420">
    <property type="entry name" value="RNGMNOXGNASE"/>
</dbReference>
<gene>
    <name evidence="3" type="ORF">CBW65_15940</name>
</gene>
<dbReference type="Pfam" id="PF01494">
    <property type="entry name" value="FAD_binding_3"/>
    <property type="match status" value="1"/>
</dbReference>
<dbReference type="Gene3D" id="3.30.9.100">
    <property type="match status" value="1"/>
</dbReference>
<dbReference type="AlphaFoldDB" id="A0A1Y0ISJ2"/>
<dbReference type="SUPFAM" id="SSF51905">
    <property type="entry name" value="FAD/NAD(P)-binding domain"/>
    <property type="match status" value="1"/>
</dbReference>
<organism evidence="3 4">
    <name type="scientific">Tumebacillus avium</name>
    <dbReference type="NCBI Taxonomy" id="1903704"/>
    <lineage>
        <taxon>Bacteria</taxon>
        <taxon>Bacillati</taxon>
        <taxon>Bacillota</taxon>
        <taxon>Bacilli</taxon>
        <taxon>Bacillales</taxon>
        <taxon>Alicyclobacillaceae</taxon>
        <taxon>Tumebacillus</taxon>
    </lineage>
</organism>
<keyword evidence="4" id="KW-1185">Reference proteome</keyword>
<feature type="domain" description="FAD-binding" evidence="2">
    <location>
        <begin position="58"/>
        <end position="378"/>
    </location>
</feature>
<sequence length="419" mass="46683">MAGSFPAGYQSVEPFCRGLVQSWCDRPSRRTRRHQALPCRDPCGNGERVEKTVKQHFQTVIVGGGTAGSAAAYLLSRAGISTLVVERSGQRGWKIGEGLPPSSSALLRRLGFWERFLADRHLPSHGNRSAWGSKEFAEHNFIFDPNGHGWHVDREKLDVMLADSAAATGAVRLENTALQEFRKTDTGWELHLTDGQQIEAQWVIDATGRSSHFAHRLNIRRTAYDQLVAIAGLYACAHDDDQDSLTMIETAEDGWWYTALLPDRKRVFAYLSDGDLAQTKAARAEADWQQLLMESTQIGRLIEKHQYQLQGPPRMVNANSTELSTAVGDGWLAIGDAAAAYDPLSSQGILMALGTAVEATEALLAHLQGDEAALPAYADFMKRMYQEYLSARDHFYSLEARFPHSPFWQRRNNAKRLDP</sequence>
<reference evidence="4" key="1">
    <citation type="submission" date="2017-05" db="EMBL/GenBank/DDBJ databases">
        <authorList>
            <person name="Sung H."/>
        </authorList>
    </citation>
    <scope>NUCLEOTIDE SEQUENCE [LARGE SCALE GENOMIC DNA]</scope>
    <source>
        <strain evidence="4">AR23208</strain>
    </source>
</reference>
<dbReference type="InterPro" id="IPR050816">
    <property type="entry name" value="Flavin-dep_Halogenase_NPB"/>
</dbReference>
<protein>
    <recommendedName>
        <fullName evidence="2">FAD-binding domain-containing protein</fullName>
    </recommendedName>
</protein>
<dbReference type="Gene3D" id="3.50.50.60">
    <property type="entry name" value="FAD/NAD(P)-binding domain"/>
    <property type="match status" value="1"/>
</dbReference>
<dbReference type="Proteomes" id="UP000195437">
    <property type="component" value="Chromosome"/>
</dbReference>
<comment type="similarity">
    <text evidence="1">Belongs to the flavin-dependent halogenase family. Bacterial tryptophan halogenase subfamily.</text>
</comment>